<comment type="caution">
    <text evidence="2">The sequence shown here is derived from an EMBL/GenBank/DDBJ whole genome shotgun (WGS) entry which is preliminary data.</text>
</comment>
<dbReference type="SUPFAM" id="SSF52200">
    <property type="entry name" value="Toll/Interleukin receptor TIR domain"/>
    <property type="match status" value="1"/>
</dbReference>
<dbReference type="InterPro" id="IPR000157">
    <property type="entry name" value="TIR_dom"/>
</dbReference>
<evidence type="ECO:0000313" key="2">
    <source>
        <dbReference type="EMBL" id="CAL1536067.1"/>
    </source>
</evidence>
<dbReference type="Gene3D" id="3.40.50.10140">
    <property type="entry name" value="Toll/interleukin-1 receptor homology (TIR) domain"/>
    <property type="match status" value="1"/>
</dbReference>
<feature type="domain" description="TIR" evidence="1">
    <location>
        <begin position="8"/>
        <end position="110"/>
    </location>
</feature>
<evidence type="ECO:0000259" key="1">
    <source>
        <dbReference type="Pfam" id="PF13676"/>
    </source>
</evidence>
<name>A0AAV2HRB5_LYMST</name>
<reference evidence="2 3" key="1">
    <citation type="submission" date="2024-04" db="EMBL/GenBank/DDBJ databases">
        <authorList>
            <consortium name="Genoscope - CEA"/>
            <person name="William W."/>
        </authorList>
    </citation>
    <scope>NUCLEOTIDE SEQUENCE [LARGE SCALE GENOMIC DNA]</scope>
</reference>
<dbReference type="Proteomes" id="UP001497497">
    <property type="component" value="Unassembled WGS sequence"/>
</dbReference>
<accession>A0AAV2HRB5</accession>
<evidence type="ECO:0000313" key="3">
    <source>
        <dbReference type="Proteomes" id="UP001497497"/>
    </source>
</evidence>
<organism evidence="2 3">
    <name type="scientific">Lymnaea stagnalis</name>
    <name type="common">Great pond snail</name>
    <name type="synonym">Helix stagnalis</name>
    <dbReference type="NCBI Taxonomy" id="6523"/>
    <lineage>
        <taxon>Eukaryota</taxon>
        <taxon>Metazoa</taxon>
        <taxon>Spiralia</taxon>
        <taxon>Lophotrochozoa</taxon>
        <taxon>Mollusca</taxon>
        <taxon>Gastropoda</taxon>
        <taxon>Heterobranchia</taxon>
        <taxon>Euthyneura</taxon>
        <taxon>Panpulmonata</taxon>
        <taxon>Hygrophila</taxon>
        <taxon>Lymnaeoidea</taxon>
        <taxon>Lymnaeidae</taxon>
        <taxon>Lymnaea</taxon>
    </lineage>
</organism>
<dbReference type="Pfam" id="PF13676">
    <property type="entry name" value="TIR_2"/>
    <property type="match status" value="1"/>
</dbReference>
<feature type="non-terminal residue" evidence="2">
    <location>
        <position position="1"/>
    </location>
</feature>
<dbReference type="EMBL" id="CAXITT010000220">
    <property type="protein sequence ID" value="CAL1536067.1"/>
    <property type="molecule type" value="Genomic_DNA"/>
</dbReference>
<dbReference type="InterPro" id="IPR035897">
    <property type="entry name" value="Toll_tir_struct_dom_sf"/>
</dbReference>
<gene>
    <name evidence="2" type="ORF">GSLYS_00009980001</name>
</gene>
<dbReference type="GO" id="GO:0007165">
    <property type="term" value="P:signal transduction"/>
    <property type="evidence" value="ECO:0007669"/>
    <property type="project" value="InterPro"/>
</dbReference>
<sequence length="153" mass="17533">ETLTPSRIIADVEKLGYKCWIPKESKDSMDEMAKALLDAKIFMVFVSNNYVENENCCNLFKYARQTLRKDMIFVAVGGSDEWKRSKLGILFPDELYVDMKKASRYEHKKDELAAKLKEKHAVESEGSKTKSFPPCFISYCWQNSAKAVAKGSR</sequence>
<proteinExistence type="predicted"/>
<dbReference type="PANTHER" id="PTHR47508:SF1">
    <property type="entry name" value="NON-SPECIFIC SERINE_THREONINE PROTEIN KINASE"/>
    <property type="match status" value="1"/>
</dbReference>
<protein>
    <recommendedName>
        <fullName evidence="1">TIR domain-containing protein</fullName>
    </recommendedName>
</protein>
<dbReference type="PANTHER" id="PTHR47508">
    <property type="entry name" value="SAM DOMAIN-CONTAINING PROTEIN-RELATED"/>
    <property type="match status" value="1"/>
</dbReference>
<dbReference type="AlphaFoldDB" id="A0AAV2HRB5"/>
<keyword evidence="3" id="KW-1185">Reference proteome</keyword>